<dbReference type="EMBL" id="QRHP01000030">
    <property type="protein sequence ID" value="RHF81230.1"/>
    <property type="molecule type" value="Genomic_DNA"/>
</dbReference>
<dbReference type="GO" id="GO:0005737">
    <property type="term" value="C:cytoplasm"/>
    <property type="evidence" value="ECO:0007669"/>
    <property type="project" value="UniProtKB-SubCell"/>
</dbReference>
<dbReference type="Proteomes" id="UP000095395">
    <property type="component" value="Unassembled WGS sequence"/>
</dbReference>
<comment type="function">
    <text evidence="5">Acts as an anti-CsrA protein, binds CsrA and prevents it from repressing translation of its target genes, one of which is flagellin. Binds to flagellin and participates in the assembly of the flagellum.</text>
</comment>
<dbReference type="Proteomes" id="UP000049828">
    <property type="component" value="Unassembled WGS sequence"/>
</dbReference>
<dbReference type="Proteomes" id="UP000286271">
    <property type="component" value="Unassembled WGS sequence"/>
</dbReference>
<protein>
    <recommendedName>
        <fullName evidence="5">Flagellar assembly factor FliW</fullName>
    </recommendedName>
</protein>
<keyword evidence="4 5" id="KW-0143">Chaperone</keyword>
<evidence type="ECO:0000313" key="12">
    <source>
        <dbReference type="EMBL" id="RHF81230.1"/>
    </source>
</evidence>
<dbReference type="Proteomes" id="UP000285820">
    <property type="component" value="Unassembled WGS sequence"/>
</dbReference>
<proteinExistence type="inferred from homology"/>
<dbReference type="SUPFAM" id="SSF141457">
    <property type="entry name" value="BH3618-like"/>
    <property type="match status" value="1"/>
</dbReference>
<evidence type="ECO:0000313" key="7">
    <source>
        <dbReference type="EMBL" id="CUM89584.1"/>
    </source>
</evidence>
<evidence type="ECO:0000313" key="10">
    <source>
        <dbReference type="EMBL" id="RHD02794.1"/>
    </source>
</evidence>
<dbReference type="OrthoDB" id="9801235at2"/>
<evidence type="ECO:0000313" key="18">
    <source>
        <dbReference type="Proteomes" id="UP000285820"/>
    </source>
</evidence>
<keyword evidence="6" id="KW-0969">Cilium</keyword>
<keyword evidence="1 5" id="KW-0963">Cytoplasm</keyword>
<dbReference type="Proteomes" id="UP000283701">
    <property type="component" value="Unassembled WGS sequence"/>
</dbReference>
<dbReference type="EMBL" id="CYYR01000007">
    <property type="protein sequence ID" value="CUN78051.1"/>
    <property type="molecule type" value="Genomic_DNA"/>
</dbReference>
<evidence type="ECO:0000313" key="8">
    <source>
        <dbReference type="EMBL" id="CUN78051.1"/>
    </source>
</evidence>
<dbReference type="EMBL" id="QSIQ01000016">
    <property type="protein sequence ID" value="RHD02794.1"/>
    <property type="molecule type" value="Genomic_DNA"/>
</dbReference>
<name>A0A0M6WMS2_9FIRM</name>
<evidence type="ECO:0000313" key="19">
    <source>
        <dbReference type="Proteomes" id="UP000286271"/>
    </source>
</evidence>
<evidence type="ECO:0000256" key="4">
    <source>
        <dbReference type="ARBA" id="ARBA00023186"/>
    </source>
</evidence>
<dbReference type="EMBL" id="CVRS01000072">
    <property type="protein sequence ID" value="CRL38578.1"/>
    <property type="molecule type" value="Genomic_DNA"/>
</dbReference>
<keyword evidence="6" id="KW-0282">Flagellum</keyword>
<dbReference type="AlphaFoldDB" id="A0A0M6WMS2"/>
<comment type="similarity">
    <text evidence="5">Belongs to the FliW family.</text>
</comment>
<dbReference type="EMBL" id="QRUN01000017">
    <property type="protein sequence ID" value="RGR67004.1"/>
    <property type="molecule type" value="Genomic_DNA"/>
</dbReference>
<evidence type="ECO:0000313" key="9">
    <source>
        <dbReference type="EMBL" id="RGR67004.1"/>
    </source>
</evidence>
<evidence type="ECO:0000256" key="5">
    <source>
        <dbReference type="HAMAP-Rule" id="MF_01185"/>
    </source>
</evidence>
<evidence type="ECO:0000256" key="3">
    <source>
        <dbReference type="ARBA" id="ARBA00022845"/>
    </source>
</evidence>
<evidence type="ECO:0000313" key="15">
    <source>
        <dbReference type="Proteomes" id="UP000095453"/>
    </source>
</evidence>
<keyword evidence="6" id="KW-0966">Cell projection</keyword>
<dbReference type="EMBL" id="QSKW01000007">
    <property type="protein sequence ID" value="RHE98603.1"/>
    <property type="molecule type" value="Genomic_DNA"/>
</dbReference>
<evidence type="ECO:0000313" key="16">
    <source>
        <dbReference type="Proteomes" id="UP000266391"/>
    </source>
</evidence>
<dbReference type="PANTHER" id="PTHR39190:SF1">
    <property type="entry name" value="FLAGELLAR ASSEMBLY FACTOR FLIW"/>
    <property type="match status" value="1"/>
</dbReference>
<dbReference type="HAMAP" id="MF_01185">
    <property type="entry name" value="FliW"/>
    <property type="match status" value="1"/>
</dbReference>
<dbReference type="EMBL" id="CYXX01000005">
    <property type="protein sequence ID" value="CUM89584.1"/>
    <property type="molecule type" value="Genomic_DNA"/>
</dbReference>
<dbReference type="Proteomes" id="UP000266391">
    <property type="component" value="Unassembled WGS sequence"/>
</dbReference>
<evidence type="ECO:0000313" key="6">
    <source>
        <dbReference type="EMBL" id="CRL38578.1"/>
    </source>
</evidence>
<gene>
    <name evidence="5 7" type="primary">fliW</name>
    <name evidence="12" type="ORF">DW654_16240</name>
    <name evidence="11" type="ORF">DW707_06220</name>
    <name evidence="10" type="ORF">DW813_10765</name>
    <name evidence="9" type="ORF">DWY29_11665</name>
    <name evidence="8" type="ORF">ERS852392_01356</name>
    <name evidence="7" type="ORF">ERS852444_00978</name>
    <name evidence="6" type="ORF">RIL183_22831</name>
</gene>
<comment type="subcellular location">
    <subcellularLocation>
        <location evidence="5">Cytoplasm</location>
    </subcellularLocation>
</comment>
<evidence type="ECO:0000313" key="14">
    <source>
        <dbReference type="Proteomes" id="UP000095395"/>
    </source>
</evidence>
<reference evidence="6" key="1">
    <citation type="submission" date="2015-05" db="EMBL/GenBank/DDBJ databases">
        <authorList>
            <person name="Wang D.B."/>
            <person name="Wang M."/>
        </authorList>
    </citation>
    <scope>NUCLEOTIDE SEQUENCE [LARGE SCALE GENOMIC DNA]</scope>
    <source>
        <strain evidence="6">L1-83</strain>
    </source>
</reference>
<keyword evidence="2 5" id="KW-1005">Bacterial flagellum biogenesis</keyword>
<organism evidence="6 13">
    <name type="scientific">Roseburia inulinivorans</name>
    <dbReference type="NCBI Taxonomy" id="360807"/>
    <lineage>
        <taxon>Bacteria</taxon>
        <taxon>Bacillati</taxon>
        <taxon>Bacillota</taxon>
        <taxon>Clostridia</taxon>
        <taxon>Lachnospirales</taxon>
        <taxon>Lachnospiraceae</taxon>
        <taxon>Roseburia</taxon>
    </lineage>
</organism>
<keyword evidence="13" id="KW-1185">Reference proteome</keyword>
<dbReference type="InterPro" id="IPR003775">
    <property type="entry name" value="Flagellar_assembly_factor_FliW"/>
</dbReference>
<sequence length="153" mass="17523">MKAKTRMFGEIDIQEDKIITLESGMIGFPDMQKFTLIFDEEKGSKSHIMWLQSMDDPQTAFPVINPVTIKEDYNPSVSEELLKPLGDMKQEDTFVLTTVRVPKDIQDMSINLKAPIIINMSNNRGAQIIVEDDLPVRYKIYDLLKSRKEKAGE</sequence>
<reference evidence="13" key="2">
    <citation type="submission" date="2015-05" db="EMBL/GenBank/DDBJ databases">
        <authorList>
            <consortium name="Pathogen Informatics"/>
        </authorList>
    </citation>
    <scope>NUCLEOTIDE SEQUENCE [LARGE SCALE GENOMIC DNA]</scope>
    <source>
        <strain evidence="8 14">2789STDY5608835</strain>
        <strain evidence="7 15">2789STDY5608887</strain>
        <strain evidence="13">L1-83</strain>
    </source>
</reference>
<dbReference type="GO" id="GO:0006417">
    <property type="term" value="P:regulation of translation"/>
    <property type="evidence" value="ECO:0007669"/>
    <property type="project" value="UniProtKB-KW"/>
</dbReference>
<dbReference type="InterPro" id="IPR024046">
    <property type="entry name" value="Flagellar_assmbl_FliW_dom_sf"/>
</dbReference>
<keyword evidence="3 5" id="KW-0810">Translation regulation</keyword>
<evidence type="ECO:0000256" key="1">
    <source>
        <dbReference type="ARBA" id="ARBA00022490"/>
    </source>
</evidence>
<dbReference type="Gene3D" id="2.30.290.10">
    <property type="entry name" value="BH3618-like"/>
    <property type="match status" value="1"/>
</dbReference>
<evidence type="ECO:0000313" key="13">
    <source>
        <dbReference type="Proteomes" id="UP000049828"/>
    </source>
</evidence>
<evidence type="ECO:0000313" key="11">
    <source>
        <dbReference type="EMBL" id="RHE98603.1"/>
    </source>
</evidence>
<dbReference type="GO" id="GO:0044780">
    <property type="term" value="P:bacterial-type flagellum assembly"/>
    <property type="evidence" value="ECO:0007669"/>
    <property type="project" value="UniProtKB-UniRule"/>
</dbReference>
<dbReference type="STRING" id="360807.ERS852392_01356"/>
<dbReference type="PANTHER" id="PTHR39190">
    <property type="entry name" value="FLAGELLAR ASSEMBLY FACTOR FLIW"/>
    <property type="match status" value="1"/>
</dbReference>
<accession>A0A0M6WMS2</accession>
<evidence type="ECO:0000256" key="2">
    <source>
        <dbReference type="ARBA" id="ARBA00022795"/>
    </source>
</evidence>
<comment type="subunit">
    <text evidence="5">Interacts with translational regulator CsrA and flagellin(s).</text>
</comment>
<evidence type="ECO:0000313" key="17">
    <source>
        <dbReference type="Proteomes" id="UP000283701"/>
    </source>
</evidence>
<dbReference type="RefSeq" id="WP_021922347.1">
    <property type="nucleotide sequence ID" value="NZ_CATWND010000004.1"/>
</dbReference>
<dbReference type="Pfam" id="PF02623">
    <property type="entry name" value="FliW"/>
    <property type="match status" value="1"/>
</dbReference>
<reference evidence="16 17" key="3">
    <citation type="submission" date="2018-08" db="EMBL/GenBank/DDBJ databases">
        <title>A genome reference for cultivated species of the human gut microbiota.</title>
        <authorList>
            <person name="Zou Y."/>
            <person name="Xue W."/>
            <person name="Luo G."/>
        </authorList>
    </citation>
    <scope>NUCLEOTIDE SEQUENCE [LARGE SCALE GENOMIC DNA]</scope>
    <source>
        <strain evidence="9 18">AF24-4</strain>
        <strain evidence="12 17">AM23-23AC</strain>
        <strain evidence="11 19">AM27-11</strain>
        <strain evidence="10 16">AM32-8LB</strain>
    </source>
</reference>
<dbReference type="Proteomes" id="UP000095453">
    <property type="component" value="Unassembled WGS sequence"/>
</dbReference>